<gene>
    <name evidence="5" type="ORF">LZC95_20665</name>
</gene>
<dbReference type="Pfam" id="PF00005">
    <property type="entry name" value="ABC_tran"/>
    <property type="match status" value="1"/>
</dbReference>
<dbReference type="PROSITE" id="PS00211">
    <property type="entry name" value="ABC_TRANSPORTER_1"/>
    <property type="match status" value="1"/>
</dbReference>
<name>A0ABZ2KKP2_9BACT</name>
<organism evidence="5 6">
    <name type="scientific">Pendulispora brunnea</name>
    <dbReference type="NCBI Taxonomy" id="2905690"/>
    <lineage>
        <taxon>Bacteria</taxon>
        <taxon>Pseudomonadati</taxon>
        <taxon>Myxococcota</taxon>
        <taxon>Myxococcia</taxon>
        <taxon>Myxococcales</taxon>
        <taxon>Sorangiineae</taxon>
        <taxon>Pendulisporaceae</taxon>
        <taxon>Pendulispora</taxon>
    </lineage>
</organism>
<dbReference type="GO" id="GO:0005524">
    <property type="term" value="F:ATP binding"/>
    <property type="evidence" value="ECO:0007669"/>
    <property type="project" value="UniProtKB-KW"/>
</dbReference>
<dbReference type="InterPro" id="IPR017871">
    <property type="entry name" value="ABC_transporter-like_CS"/>
</dbReference>
<dbReference type="InterPro" id="IPR003593">
    <property type="entry name" value="AAA+_ATPase"/>
</dbReference>
<dbReference type="EMBL" id="CP089982">
    <property type="protein sequence ID" value="WXA99223.1"/>
    <property type="molecule type" value="Genomic_DNA"/>
</dbReference>
<reference evidence="5 6" key="1">
    <citation type="submission" date="2021-12" db="EMBL/GenBank/DDBJ databases">
        <title>Discovery of the Pendulisporaceae a myxobacterial family with distinct sporulation behavior and unique specialized metabolism.</title>
        <authorList>
            <person name="Garcia R."/>
            <person name="Popoff A."/>
            <person name="Bader C.D."/>
            <person name="Loehr J."/>
            <person name="Walesch S."/>
            <person name="Walt C."/>
            <person name="Boldt J."/>
            <person name="Bunk B."/>
            <person name="Haeckl F.J.F.P.J."/>
            <person name="Gunesch A.P."/>
            <person name="Birkelbach J."/>
            <person name="Nuebel U."/>
            <person name="Pietschmann T."/>
            <person name="Bach T."/>
            <person name="Mueller R."/>
        </authorList>
    </citation>
    <scope>NUCLEOTIDE SEQUENCE [LARGE SCALE GENOMIC DNA]</scope>
    <source>
        <strain evidence="5 6">MSr12523</strain>
    </source>
</reference>
<evidence type="ECO:0000256" key="1">
    <source>
        <dbReference type="ARBA" id="ARBA00022448"/>
    </source>
</evidence>
<accession>A0ABZ2KKP2</accession>
<proteinExistence type="predicted"/>
<dbReference type="Proteomes" id="UP001379533">
    <property type="component" value="Chromosome"/>
</dbReference>
<keyword evidence="6" id="KW-1185">Reference proteome</keyword>
<dbReference type="InterPro" id="IPR003439">
    <property type="entry name" value="ABC_transporter-like_ATP-bd"/>
</dbReference>
<dbReference type="SUPFAM" id="SSF52540">
    <property type="entry name" value="P-loop containing nucleoside triphosphate hydrolases"/>
    <property type="match status" value="1"/>
</dbReference>
<dbReference type="PANTHER" id="PTHR42711:SF19">
    <property type="entry name" value="DOXORUBICIN RESISTANCE ATP-BINDING PROTEIN DRRA"/>
    <property type="match status" value="1"/>
</dbReference>
<evidence type="ECO:0000256" key="3">
    <source>
        <dbReference type="ARBA" id="ARBA00022840"/>
    </source>
</evidence>
<sequence length="249" mass="27067">MAVPALELREVTKRFGDKVAVDGLSLSLEPGAFLGLLGRNGAGKSTTLKMVTGLLRPTRGSIRVLGLDIEKEPLEVKRQIGVMPEDMALLDMLTGPQYLRFVGRMYGLTDDVIDARAQELFLKLDLTPGPRALLADYSFGMKKKVALCAAILHGPRLVFLDEPFEGIDPVTSRTIKDILVAMRERGTTLVLTSHILEVVERLCPLIAILHDGRLHGFGPVEQLRAGGASLESVFVDLVGGARTGELSWL</sequence>
<dbReference type="CDD" id="cd03230">
    <property type="entry name" value="ABC_DR_subfamily_A"/>
    <property type="match status" value="1"/>
</dbReference>
<keyword evidence="1" id="KW-0813">Transport</keyword>
<dbReference type="PANTHER" id="PTHR42711">
    <property type="entry name" value="ABC TRANSPORTER ATP-BINDING PROTEIN"/>
    <property type="match status" value="1"/>
</dbReference>
<dbReference type="Gene3D" id="3.40.50.300">
    <property type="entry name" value="P-loop containing nucleotide triphosphate hydrolases"/>
    <property type="match status" value="1"/>
</dbReference>
<dbReference type="InterPro" id="IPR050763">
    <property type="entry name" value="ABC_transporter_ATP-binding"/>
</dbReference>
<evidence type="ECO:0000259" key="4">
    <source>
        <dbReference type="PROSITE" id="PS50893"/>
    </source>
</evidence>
<dbReference type="InterPro" id="IPR027417">
    <property type="entry name" value="P-loop_NTPase"/>
</dbReference>
<feature type="domain" description="ABC transporter" evidence="4">
    <location>
        <begin position="6"/>
        <end position="236"/>
    </location>
</feature>
<dbReference type="SMART" id="SM00382">
    <property type="entry name" value="AAA"/>
    <property type="match status" value="1"/>
</dbReference>
<keyword evidence="3 5" id="KW-0067">ATP-binding</keyword>
<keyword evidence="2" id="KW-0547">Nucleotide-binding</keyword>
<protein>
    <submittedName>
        <fullName evidence="5">ABC transporter ATP-binding protein</fullName>
    </submittedName>
</protein>
<evidence type="ECO:0000256" key="2">
    <source>
        <dbReference type="ARBA" id="ARBA00022741"/>
    </source>
</evidence>
<dbReference type="PROSITE" id="PS50893">
    <property type="entry name" value="ABC_TRANSPORTER_2"/>
    <property type="match status" value="1"/>
</dbReference>
<evidence type="ECO:0000313" key="6">
    <source>
        <dbReference type="Proteomes" id="UP001379533"/>
    </source>
</evidence>
<dbReference type="RefSeq" id="WP_394849856.1">
    <property type="nucleotide sequence ID" value="NZ_CP089982.1"/>
</dbReference>
<evidence type="ECO:0000313" key="5">
    <source>
        <dbReference type="EMBL" id="WXA99223.1"/>
    </source>
</evidence>